<accession>A0A9W7TSA9</accession>
<evidence type="ECO:0000259" key="9">
    <source>
        <dbReference type="Pfam" id="PF05104"/>
    </source>
</evidence>
<sequence>MALDMADSQYLLILAPSLVIALMFLFFWLFMKETSYDEVLARQKRDLKLPPAKPDTRKKNEKKKSKKKETGGGGGGGGGESEEDLRDFDTSDAGSPASNDEDSEVVPLTPPVATPVQAEPPSGVRERKKKEKKPKNVQTVSPTIAPSSRSAPSARATPPTPPVSEVPAVNGSKPTVCKEQPLSLTKQSSPPQSQATPPAPTETISKKKAKKQKSESEEHPPEVKPDMSPPAVKKVEPVITEVKALDGTAPVTTAAPPTASSGSGRRKKKQKVEPVVTVEEMLVQSSAPITQTDPTAPTNHQNNQNNEAPPPAPPSTKHGKKQKSETNKENSEVKFKELAGSLSGLVLSDSDVVSLVSLLRDKSPNALDAWYKSTVKFEPSAQQLAEKDRILNTLQEEASIAKGKVKQLSQELQAEKQKTGRVESLLHEQRVAREKDIMQAKAQSYQEMQIKFQQVREQLEGQIARLQQENSILRDAVERCSTTNQMETKQSSELNKLHSECNGLMKELGDTKNKLQQEELQRKSLEVTYKQNMSQLEDVKRRWEDLQNYLHCVTAEREKLQANKQELQNQLMAVETEITNKSKEIQNLHSNLKDTLICKEQEQKKVMQLEQKVRQLLEASQHNMQPDNQLQEQVQDLLNENKTLKVQIDNLQAQINTQATTLSHFEELQKLLAEKELQRKSLEDALNAERSSGASRETNMQAMRNENMTLKVDLQKLQAQISEQVVSMDQLQQSLQQRDEKVRTVETLLESSLIQVANKEDELKDIRKQYEGLKEQLEAVQKQSAEQAMSGTVLEELQQKIQEKDEKIRSVEESLQLALNDESERKKVMKDLEEKVKALNTELAQLRSRETQELNADMSTKLQALQAQLSVKDQEVERMQRELKALQQQSQELLTALAEKDKHLTELQAELVGLKESVELHRKKNNELREKNWSAMEALSATETLLQGKLNKSAKEHHTVLESAEAECRALLHRLLPHVPLPTDQNHQQWLQKYETSVKECAAKGHAVAAEMTSAASSRAGDDQGLAEKLKESEEVQKVLQKDCETYKKVLAETEGILQRLQSSVEEEEIRWREKLEKSQCDLKEMTQRVIALEQEVDRLGSDGDLESLRRDKQHLESELERAERESATYVSEVRELRDLLTELQSKLDGSYTEAVRQNEELNLLKTQLTKTLCKLEMEESERQKVAGDLYKAQQSLELIQAEIIKAGQTHLIETGSLTQTEETDRKEKMTAGLNQTVQELQQLLHSVNRQLTKGCERDGGDNLYSNYEL</sequence>
<keyword evidence="5 8" id="KW-0472">Membrane</keyword>
<feature type="compositionally biased region" description="Basic and acidic residues" evidence="7">
    <location>
        <begin position="212"/>
        <end position="225"/>
    </location>
</feature>
<evidence type="ECO:0000256" key="6">
    <source>
        <dbReference type="SAM" id="Coils"/>
    </source>
</evidence>
<feature type="compositionally biased region" description="Basic and acidic residues" evidence="7">
    <location>
        <begin position="45"/>
        <end position="58"/>
    </location>
</feature>
<name>A0A9W7TSA9_TRIRA</name>
<dbReference type="GO" id="GO:0007018">
    <property type="term" value="P:microtubule-based movement"/>
    <property type="evidence" value="ECO:0007669"/>
    <property type="project" value="InterPro"/>
</dbReference>
<evidence type="ECO:0000313" key="10">
    <source>
        <dbReference type="EMBL" id="KAI7804445.1"/>
    </source>
</evidence>
<evidence type="ECO:0000256" key="2">
    <source>
        <dbReference type="ARBA" id="ARBA00022692"/>
    </source>
</evidence>
<feature type="coiled-coil region" evidence="6">
    <location>
        <begin position="449"/>
        <end position="476"/>
    </location>
</feature>
<dbReference type="Pfam" id="PF05104">
    <property type="entry name" value="Rib_recp_KP_reg"/>
    <property type="match status" value="1"/>
</dbReference>
<keyword evidence="2 8" id="KW-0812">Transmembrane</keyword>
<reference evidence="10" key="1">
    <citation type="submission" date="2021-02" db="EMBL/GenBank/DDBJ databases">
        <title>Comparative genomics reveals that relaxation of natural selection precedes convergent phenotypic evolution of cavefish.</title>
        <authorList>
            <person name="Peng Z."/>
        </authorList>
    </citation>
    <scope>NUCLEOTIDE SEQUENCE</scope>
    <source>
        <tissue evidence="10">Muscle</tissue>
    </source>
</reference>
<comment type="caution">
    <text evidence="10">The sequence shown here is derived from an EMBL/GenBank/DDBJ whole genome shotgun (WGS) entry which is preliminary data.</text>
</comment>
<feature type="compositionally biased region" description="Low complexity" evidence="7">
    <location>
        <begin position="247"/>
        <end position="263"/>
    </location>
</feature>
<feature type="compositionally biased region" description="Low complexity" evidence="7">
    <location>
        <begin position="294"/>
        <end position="307"/>
    </location>
</feature>
<feature type="compositionally biased region" description="Low complexity" evidence="7">
    <location>
        <begin position="187"/>
        <end position="196"/>
    </location>
</feature>
<feature type="coiled-coil region" evidence="6">
    <location>
        <begin position="501"/>
        <end position="931"/>
    </location>
</feature>
<feature type="compositionally biased region" description="Basic residues" evidence="7">
    <location>
        <begin position="126"/>
        <end position="135"/>
    </location>
</feature>
<feature type="compositionally biased region" description="Low complexity" evidence="7">
    <location>
        <begin position="141"/>
        <end position="157"/>
    </location>
</feature>
<feature type="domain" description="Ribosome receptor lysine/proline rich" evidence="9">
    <location>
        <begin position="31"/>
        <end position="158"/>
    </location>
</feature>
<feature type="compositionally biased region" description="Polar residues" evidence="7">
    <location>
        <begin position="283"/>
        <end position="293"/>
    </location>
</feature>
<gene>
    <name evidence="10" type="ORF">IRJ41_010355</name>
</gene>
<dbReference type="AlphaFoldDB" id="A0A9W7TSA9"/>
<keyword evidence="11" id="KW-1185">Reference proteome</keyword>
<dbReference type="GO" id="GO:0005789">
    <property type="term" value="C:endoplasmic reticulum membrane"/>
    <property type="evidence" value="ECO:0007669"/>
    <property type="project" value="UniProtKB-SubCell"/>
</dbReference>
<keyword evidence="3" id="KW-0256">Endoplasmic reticulum</keyword>
<dbReference type="PANTHER" id="PTHR18864">
    <property type="entry name" value="KINECTIN"/>
    <property type="match status" value="1"/>
</dbReference>
<dbReference type="InterPro" id="IPR007794">
    <property type="entry name" value="Rib_rcpt_KP"/>
</dbReference>
<comment type="subcellular location">
    <subcellularLocation>
        <location evidence="1">Endoplasmic reticulum membrane</location>
        <topology evidence="1">Single-pass membrane protein</topology>
    </subcellularLocation>
</comment>
<evidence type="ECO:0000256" key="8">
    <source>
        <dbReference type="SAM" id="Phobius"/>
    </source>
</evidence>
<feature type="compositionally biased region" description="Basic and acidic residues" evidence="7">
    <location>
        <begin position="322"/>
        <end position="333"/>
    </location>
</feature>
<evidence type="ECO:0000313" key="11">
    <source>
        <dbReference type="Proteomes" id="UP001059041"/>
    </source>
</evidence>
<dbReference type="GO" id="GO:0019894">
    <property type="term" value="F:kinesin binding"/>
    <property type="evidence" value="ECO:0007669"/>
    <property type="project" value="InterPro"/>
</dbReference>
<dbReference type="GO" id="GO:0015031">
    <property type="term" value="P:protein transport"/>
    <property type="evidence" value="ECO:0007669"/>
    <property type="project" value="InterPro"/>
</dbReference>
<dbReference type="InterPro" id="IPR024854">
    <property type="entry name" value="Kinectin"/>
</dbReference>
<evidence type="ECO:0000256" key="1">
    <source>
        <dbReference type="ARBA" id="ARBA00004389"/>
    </source>
</evidence>
<feature type="coiled-coil region" evidence="6">
    <location>
        <begin position="391"/>
        <end position="418"/>
    </location>
</feature>
<dbReference type="EMBL" id="JAFHDT010000010">
    <property type="protein sequence ID" value="KAI7804445.1"/>
    <property type="molecule type" value="Genomic_DNA"/>
</dbReference>
<dbReference type="Proteomes" id="UP001059041">
    <property type="component" value="Linkage Group LG10"/>
</dbReference>
<proteinExistence type="predicted"/>
<keyword evidence="4 8" id="KW-1133">Transmembrane helix</keyword>
<evidence type="ECO:0000256" key="5">
    <source>
        <dbReference type="ARBA" id="ARBA00023136"/>
    </source>
</evidence>
<protein>
    <submittedName>
        <fullName evidence="10">Kinectin</fullName>
    </submittedName>
</protein>
<keyword evidence="6" id="KW-0175">Coiled coil</keyword>
<feature type="transmembrane region" description="Helical" evidence="8">
    <location>
        <begin position="12"/>
        <end position="31"/>
    </location>
</feature>
<evidence type="ECO:0000256" key="3">
    <source>
        <dbReference type="ARBA" id="ARBA00022824"/>
    </source>
</evidence>
<evidence type="ECO:0000256" key="7">
    <source>
        <dbReference type="SAM" id="MobiDB-lite"/>
    </source>
</evidence>
<feature type="coiled-coil region" evidence="6">
    <location>
        <begin position="1051"/>
        <end position="1140"/>
    </location>
</feature>
<evidence type="ECO:0000256" key="4">
    <source>
        <dbReference type="ARBA" id="ARBA00022989"/>
    </source>
</evidence>
<organism evidence="10 11">
    <name type="scientific">Triplophysa rosa</name>
    <name type="common">Cave loach</name>
    <dbReference type="NCBI Taxonomy" id="992332"/>
    <lineage>
        <taxon>Eukaryota</taxon>
        <taxon>Metazoa</taxon>
        <taxon>Chordata</taxon>
        <taxon>Craniata</taxon>
        <taxon>Vertebrata</taxon>
        <taxon>Euteleostomi</taxon>
        <taxon>Actinopterygii</taxon>
        <taxon>Neopterygii</taxon>
        <taxon>Teleostei</taxon>
        <taxon>Ostariophysi</taxon>
        <taxon>Cypriniformes</taxon>
        <taxon>Nemacheilidae</taxon>
        <taxon>Triplophysa</taxon>
    </lineage>
</organism>
<dbReference type="PANTHER" id="PTHR18864:SF1">
    <property type="entry name" value="KINECTIN"/>
    <property type="match status" value="1"/>
</dbReference>
<feature type="region of interest" description="Disordered" evidence="7">
    <location>
        <begin position="45"/>
        <end position="333"/>
    </location>
</feature>